<evidence type="ECO:0000313" key="4">
    <source>
        <dbReference type="EMBL" id="STE86039.1"/>
    </source>
</evidence>
<dbReference type="GO" id="GO:0004333">
    <property type="term" value="F:fumarate hydratase activity"/>
    <property type="evidence" value="ECO:0007669"/>
    <property type="project" value="UniProtKB-EC"/>
</dbReference>
<accession>A0A376KTK6</accession>
<dbReference type="InterPro" id="IPR051208">
    <property type="entry name" value="Class-I_Fumarase/Tartrate_DH"/>
</dbReference>
<dbReference type="Proteomes" id="UP000255460">
    <property type="component" value="Unassembled WGS sequence"/>
</dbReference>
<evidence type="ECO:0000313" key="5">
    <source>
        <dbReference type="Proteomes" id="UP000255460"/>
    </source>
</evidence>
<dbReference type="InterPro" id="IPR036660">
    <property type="entry name" value="Fe-S_hydroAse_TtdB_cat_sf"/>
</dbReference>
<feature type="domain" description="Fe-S hydro-lyase tartrate dehydratase beta-type catalytic" evidence="3">
    <location>
        <begin position="2"/>
        <end position="72"/>
    </location>
</feature>
<evidence type="ECO:0000256" key="1">
    <source>
        <dbReference type="ARBA" id="ARBA00008876"/>
    </source>
</evidence>
<organism evidence="4 5">
    <name type="scientific">Escherichia coli</name>
    <dbReference type="NCBI Taxonomy" id="562"/>
    <lineage>
        <taxon>Bacteria</taxon>
        <taxon>Pseudomonadati</taxon>
        <taxon>Pseudomonadota</taxon>
        <taxon>Gammaproteobacteria</taxon>
        <taxon>Enterobacterales</taxon>
        <taxon>Enterobacteriaceae</taxon>
        <taxon>Escherichia</taxon>
    </lineage>
</organism>
<keyword evidence="2 4" id="KW-0456">Lyase</keyword>
<sequence length="112" mass="12573">MRVDLNRPMKEILAQLSQYPVSTRLSLNGTIIVGRDIAHAKLKERMDNGEGLPQYIKDHPIYYAGPAQNAGRLCLRFSWPNDRRTDGFLCRSTASAGRKYDHAGRKATAASR</sequence>
<dbReference type="Pfam" id="PF05683">
    <property type="entry name" value="Fumerase_C"/>
    <property type="match status" value="1"/>
</dbReference>
<comment type="similarity">
    <text evidence="1">Belongs to the class-I fumarase family.</text>
</comment>
<dbReference type="EMBL" id="UFZQ01000001">
    <property type="protein sequence ID" value="STE86039.1"/>
    <property type="molecule type" value="Genomic_DNA"/>
</dbReference>
<gene>
    <name evidence="4" type="primary">fumA_3</name>
    <name evidence="4" type="ORF">NCTC10418_03670</name>
</gene>
<evidence type="ECO:0000256" key="2">
    <source>
        <dbReference type="ARBA" id="ARBA00023239"/>
    </source>
</evidence>
<dbReference type="PANTHER" id="PTHR30389:SF0">
    <property type="entry name" value="FUMARATE HYDRATASE CLASS I, AEROBIC"/>
    <property type="match status" value="1"/>
</dbReference>
<dbReference type="Gene3D" id="3.20.130.10">
    <property type="entry name" value="Fe-S hydro-lyase, tartrate dehydratase beta-type, catalytic domain"/>
    <property type="match status" value="1"/>
</dbReference>
<proteinExistence type="inferred from homology"/>
<dbReference type="InterPro" id="IPR004647">
    <property type="entry name" value="Fe-S_hydro-lyase_TtdB-typ_cat"/>
</dbReference>
<dbReference type="AlphaFoldDB" id="A0A376KTK6"/>
<dbReference type="PANTHER" id="PTHR30389">
    <property type="entry name" value="FUMARATE HYDRATASE-RELATED"/>
    <property type="match status" value="1"/>
</dbReference>
<dbReference type="SUPFAM" id="SSF117457">
    <property type="entry name" value="FumA C-terminal domain-like"/>
    <property type="match status" value="1"/>
</dbReference>
<name>A0A376KTK6_ECOLX</name>
<reference evidence="4 5" key="1">
    <citation type="submission" date="2018-06" db="EMBL/GenBank/DDBJ databases">
        <authorList>
            <consortium name="Pathogen Informatics"/>
            <person name="Doyle S."/>
        </authorList>
    </citation>
    <scope>NUCLEOTIDE SEQUENCE [LARGE SCALE GENOMIC DNA]</scope>
    <source>
        <strain evidence="4 5">NCTC10418</strain>
    </source>
</reference>
<evidence type="ECO:0000259" key="3">
    <source>
        <dbReference type="Pfam" id="PF05683"/>
    </source>
</evidence>
<protein>
    <submittedName>
        <fullName evidence="4">Class I fumarate hydratase</fullName>
        <ecNumber evidence="4">4.2.1.2</ecNumber>
    </submittedName>
</protein>
<dbReference type="EC" id="4.2.1.2" evidence="4"/>